<keyword evidence="1" id="KW-0479">Metal-binding</keyword>
<dbReference type="AlphaFoldDB" id="A0A1Y1I202"/>
<proteinExistence type="predicted"/>
<dbReference type="PROSITE" id="PS50865">
    <property type="entry name" value="ZF_MYND_2"/>
    <property type="match status" value="1"/>
</dbReference>
<dbReference type="Gene3D" id="6.10.140.2220">
    <property type="match status" value="1"/>
</dbReference>
<accession>A0A1Y1I202</accession>
<feature type="domain" description="MYND-type" evidence="5">
    <location>
        <begin position="406"/>
        <end position="451"/>
    </location>
</feature>
<evidence type="ECO:0000313" key="7">
    <source>
        <dbReference type="Proteomes" id="UP000054558"/>
    </source>
</evidence>
<dbReference type="OrthoDB" id="2831360at2759"/>
<dbReference type="EMBL" id="DF237162">
    <property type="protein sequence ID" value="GAQ84944.1"/>
    <property type="molecule type" value="Genomic_DNA"/>
</dbReference>
<evidence type="ECO:0000313" key="6">
    <source>
        <dbReference type="EMBL" id="GAQ84944.1"/>
    </source>
</evidence>
<keyword evidence="2 4" id="KW-0863">Zinc-finger</keyword>
<organism evidence="6 7">
    <name type="scientific">Klebsormidium nitens</name>
    <name type="common">Green alga</name>
    <name type="synonym">Ulothrix nitens</name>
    <dbReference type="NCBI Taxonomy" id="105231"/>
    <lineage>
        <taxon>Eukaryota</taxon>
        <taxon>Viridiplantae</taxon>
        <taxon>Streptophyta</taxon>
        <taxon>Klebsormidiophyceae</taxon>
        <taxon>Klebsormidiales</taxon>
        <taxon>Klebsormidiaceae</taxon>
        <taxon>Klebsormidium</taxon>
    </lineage>
</organism>
<keyword evidence="3" id="KW-0862">Zinc</keyword>
<evidence type="ECO:0000256" key="3">
    <source>
        <dbReference type="ARBA" id="ARBA00022833"/>
    </source>
</evidence>
<dbReference type="Proteomes" id="UP000054558">
    <property type="component" value="Unassembled WGS sequence"/>
</dbReference>
<keyword evidence="7" id="KW-1185">Reference proteome</keyword>
<gene>
    <name evidence="6" type="ORF">KFL_002130210</name>
</gene>
<dbReference type="SUPFAM" id="SSF144232">
    <property type="entry name" value="HIT/MYND zinc finger-like"/>
    <property type="match status" value="1"/>
</dbReference>
<evidence type="ECO:0000259" key="5">
    <source>
        <dbReference type="PROSITE" id="PS50865"/>
    </source>
</evidence>
<dbReference type="PROSITE" id="PS01360">
    <property type="entry name" value="ZF_MYND_1"/>
    <property type="match status" value="1"/>
</dbReference>
<sequence length="462" mass="52113">MAAMSSAQWISTLQAQHEKIERSADDPAALTEAFIAVAECMEHYFLTSNEEVQSSDIQASMAKFAWAWVELPQFPVRKLLPAAAKALQRFPQHRGLALAIADWCKDVCTQNVQAKMEAMQCGMLQGLCLAAGHLALCEEFREDEYLLAGCIFEALRKAAEPPGVAFYSRPLAVKNEFYSVATNTWGAVQLDSAVLAALVKRGDFKDFGAVNHALLLTTYFVQRYSRAMVHDKRRHEGIVEHYLEVVKTLGEAFNFQFPKLAGNEAFQRYFKRTFEEASRLDFQYEDYIDQFDEILLMHKRTFSASQVPYDHRNPCLPPARNRQCFSDFRYVSERQTSQDIHQNWGIRLSERRNVLKIARKYAAAGADAGAGSVAPGAFANADIGEKSRANKASASMRECGDKTRTCANCSRVQEERTPAELVFQKCSRCKAAYYCGRECQKGHWKEHKLVCAPRHFASQTCS</sequence>
<name>A0A1Y1I202_KLENI</name>
<dbReference type="Pfam" id="PF01753">
    <property type="entry name" value="zf-MYND"/>
    <property type="match status" value="1"/>
</dbReference>
<dbReference type="GO" id="GO:0008270">
    <property type="term" value="F:zinc ion binding"/>
    <property type="evidence" value="ECO:0007669"/>
    <property type="project" value="UniProtKB-KW"/>
</dbReference>
<evidence type="ECO:0000256" key="1">
    <source>
        <dbReference type="ARBA" id="ARBA00022723"/>
    </source>
</evidence>
<protein>
    <recommendedName>
        <fullName evidence="5">MYND-type domain-containing protein</fullName>
    </recommendedName>
</protein>
<dbReference type="InterPro" id="IPR002893">
    <property type="entry name" value="Znf_MYND"/>
</dbReference>
<reference evidence="6 7" key="1">
    <citation type="journal article" date="2014" name="Nat. Commun.">
        <title>Klebsormidium flaccidum genome reveals primary factors for plant terrestrial adaptation.</title>
        <authorList>
            <person name="Hori K."/>
            <person name="Maruyama F."/>
            <person name="Fujisawa T."/>
            <person name="Togashi T."/>
            <person name="Yamamoto N."/>
            <person name="Seo M."/>
            <person name="Sato S."/>
            <person name="Yamada T."/>
            <person name="Mori H."/>
            <person name="Tajima N."/>
            <person name="Moriyama T."/>
            <person name="Ikeuchi M."/>
            <person name="Watanabe M."/>
            <person name="Wada H."/>
            <person name="Kobayashi K."/>
            <person name="Saito M."/>
            <person name="Masuda T."/>
            <person name="Sasaki-Sekimoto Y."/>
            <person name="Mashiguchi K."/>
            <person name="Awai K."/>
            <person name="Shimojima M."/>
            <person name="Masuda S."/>
            <person name="Iwai M."/>
            <person name="Nobusawa T."/>
            <person name="Narise T."/>
            <person name="Kondo S."/>
            <person name="Saito H."/>
            <person name="Sato R."/>
            <person name="Murakawa M."/>
            <person name="Ihara Y."/>
            <person name="Oshima-Yamada Y."/>
            <person name="Ohtaka K."/>
            <person name="Satoh M."/>
            <person name="Sonobe K."/>
            <person name="Ishii M."/>
            <person name="Ohtani R."/>
            <person name="Kanamori-Sato M."/>
            <person name="Honoki R."/>
            <person name="Miyazaki D."/>
            <person name="Mochizuki H."/>
            <person name="Umetsu J."/>
            <person name="Higashi K."/>
            <person name="Shibata D."/>
            <person name="Kamiya Y."/>
            <person name="Sato N."/>
            <person name="Nakamura Y."/>
            <person name="Tabata S."/>
            <person name="Ida S."/>
            <person name="Kurokawa K."/>
            <person name="Ohta H."/>
        </authorList>
    </citation>
    <scope>NUCLEOTIDE SEQUENCE [LARGE SCALE GENOMIC DNA]</scope>
    <source>
        <strain evidence="6 7">NIES-2285</strain>
    </source>
</reference>
<evidence type="ECO:0000256" key="4">
    <source>
        <dbReference type="PROSITE-ProRule" id="PRU00134"/>
    </source>
</evidence>
<evidence type="ECO:0000256" key="2">
    <source>
        <dbReference type="ARBA" id="ARBA00022771"/>
    </source>
</evidence>